<gene>
    <name evidence="2" type="ORF">IAB46_08310</name>
</gene>
<evidence type="ECO:0000256" key="1">
    <source>
        <dbReference type="SAM" id="Coils"/>
    </source>
</evidence>
<proteinExistence type="predicted"/>
<reference evidence="2" key="1">
    <citation type="submission" date="2020-10" db="EMBL/GenBank/DDBJ databases">
        <authorList>
            <person name="Gilroy R."/>
        </authorList>
    </citation>
    <scope>NUCLEOTIDE SEQUENCE</scope>
    <source>
        <strain evidence="2">CHK178-757</strain>
    </source>
</reference>
<dbReference type="Proteomes" id="UP000823927">
    <property type="component" value="Unassembled WGS sequence"/>
</dbReference>
<dbReference type="AlphaFoldDB" id="A0A9D1F4S9"/>
<evidence type="ECO:0000313" key="2">
    <source>
        <dbReference type="EMBL" id="HIS47538.1"/>
    </source>
</evidence>
<protein>
    <submittedName>
        <fullName evidence="2">Uncharacterized protein</fullName>
    </submittedName>
</protein>
<feature type="coiled-coil region" evidence="1">
    <location>
        <begin position="61"/>
        <end position="88"/>
    </location>
</feature>
<accession>A0A9D1F4S9</accession>
<name>A0A9D1F4S9_9FIRM</name>
<reference evidence="2" key="2">
    <citation type="journal article" date="2021" name="PeerJ">
        <title>Extensive microbial diversity within the chicken gut microbiome revealed by metagenomics and culture.</title>
        <authorList>
            <person name="Gilroy R."/>
            <person name="Ravi A."/>
            <person name="Getino M."/>
            <person name="Pursley I."/>
            <person name="Horton D.L."/>
            <person name="Alikhan N.F."/>
            <person name="Baker D."/>
            <person name="Gharbi K."/>
            <person name="Hall N."/>
            <person name="Watson M."/>
            <person name="Adriaenssens E.M."/>
            <person name="Foster-Nyarko E."/>
            <person name="Jarju S."/>
            <person name="Secka A."/>
            <person name="Antonio M."/>
            <person name="Oren A."/>
            <person name="Chaudhuri R.R."/>
            <person name="La Ragione R."/>
            <person name="Hildebrand F."/>
            <person name="Pallen M.J."/>
        </authorList>
    </citation>
    <scope>NUCLEOTIDE SEQUENCE</scope>
    <source>
        <strain evidence="2">CHK178-757</strain>
    </source>
</reference>
<dbReference type="InterPro" id="IPR013324">
    <property type="entry name" value="RNA_pol_sigma_r3/r4-like"/>
</dbReference>
<sequence length="175" mass="20935">MIVPNEKEIKSILKNKNMILKSLRTKRCEIYRELMDKEDFMRAILLHTPQMAQANNKGAGYKDVVDEMQNYEKQSRKYVSELRTLLKEITKKEAVVRKVWYCFSRLPEPYYTYLHALYVDQLPYKDVLKRSGCSNSIFARRRKKAMEMLQNLYSQTPNDDPWYLTDLKDTPEITY</sequence>
<dbReference type="EMBL" id="DVIT01000030">
    <property type="protein sequence ID" value="HIS47538.1"/>
    <property type="molecule type" value="Genomic_DNA"/>
</dbReference>
<dbReference type="SUPFAM" id="SSF88659">
    <property type="entry name" value="Sigma3 and sigma4 domains of RNA polymerase sigma factors"/>
    <property type="match status" value="1"/>
</dbReference>
<keyword evidence="1" id="KW-0175">Coiled coil</keyword>
<organism evidence="2 3">
    <name type="scientific">Candidatus Scybalocola faecigallinarum</name>
    <dbReference type="NCBI Taxonomy" id="2840941"/>
    <lineage>
        <taxon>Bacteria</taxon>
        <taxon>Bacillati</taxon>
        <taxon>Bacillota</taxon>
        <taxon>Clostridia</taxon>
        <taxon>Lachnospirales</taxon>
        <taxon>Lachnospiraceae</taxon>
        <taxon>Lachnospiraceae incertae sedis</taxon>
        <taxon>Candidatus Scybalocola (ex Gilroy et al. 2021)</taxon>
    </lineage>
</organism>
<comment type="caution">
    <text evidence="2">The sequence shown here is derived from an EMBL/GenBank/DDBJ whole genome shotgun (WGS) entry which is preliminary data.</text>
</comment>
<evidence type="ECO:0000313" key="3">
    <source>
        <dbReference type="Proteomes" id="UP000823927"/>
    </source>
</evidence>